<dbReference type="AlphaFoldDB" id="A0A8H3VB66"/>
<proteinExistence type="predicted"/>
<comment type="caution">
    <text evidence="1">The sequence shown here is derived from an EMBL/GenBank/DDBJ whole genome shotgun (WGS) entry which is preliminary data.</text>
</comment>
<gene>
    <name evidence="1" type="ORF">EG327_005007</name>
</gene>
<keyword evidence="2" id="KW-1185">Reference proteome</keyword>
<protein>
    <submittedName>
        <fullName evidence="1">Uncharacterized protein</fullName>
    </submittedName>
</protein>
<evidence type="ECO:0000313" key="1">
    <source>
        <dbReference type="EMBL" id="KAE9984478.1"/>
    </source>
</evidence>
<dbReference type="Proteomes" id="UP000490939">
    <property type="component" value="Unassembled WGS sequence"/>
</dbReference>
<reference evidence="1 2" key="1">
    <citation type="submission" date="2019-07" db="EMBL/GenBank/DDBJ databases">
        <title>Venturia inaequalis Genome Resource.</title>
        <authorList>
            <person name="Lichtner F.J."/>
        </authorList>
    </citation>
    <scope>NUCLEOTIDE SEQUENCE [LARGE SCALE GENOMIC DNA]</scope>
    <source>
        <strain evidence="1 2">DMI_063113</strain>
    </source>
</reference>
<name>A0A8H3VB66_VENIN</name>
<sequence length="127" mass="13392">MSISEDMDMEDATIDVSSTGEVSVAVALADMLLMISVGVEFAVTTTVDPGEGEISVEAVATTIDETNCVDGIVVGADQRAMQEITLYRIRNSTMGGIGDVRGPMVTLATNHFVLTGQYSLAIFEPTI</sequence>
<dbReference type="EMBL" id="WNWR01000293">
    <property type="protein sequence ID" value="KAE9984478.1"/>
    <property type="molecule type" value="Genomic_DNA"/>
</dbReference>
<evidence type="ECO:0000313" key="2">
    <source>
        <dbReference type="Proteomes" id="UP000490939"/>
    </source>
</evidence>
<organism evidence="1 2">
    <name type="scientific">Venturia inaequalis</name>
    <name type="common">Apple scab fungus</name>
    <dbReference type="NCBI Taxonomy" id="5025"/>
    <lineage>
        <taxon>Eukaryota</taxon>
        <taxon>Fungi</taxon>
        <taxon>Dikarya</taxon>
        <taxon>Ascomycota</taxon>
        <taxon>Pezizomycotina</taxon>
        <taxon>Dothideomycetes</taxon>
        <taxon>Pleosporomycetidae</taxon>
        <taxon>Venturiales</taxon>
        <taxon>Venturiaceae</taxon>
        <taxon>Venturia</taxon>
    </lineage>
</organism>
<accession>A0A8H3VB66</accession>